<sequence length="62" mass="7186">MVGLDKIIKYGYGYMGYLGIAIIIVPFLTVGAYKNRKYLRENTKSREKNSDINITFTEKTEF</sequence>
<keyword evidence="1" id="KW-0812">Transmembrane</keyword>
<proteinExistence type="predicted"/>
<dbReference type="AlphaFoldDB" id="A0A644X5X1"/>
<keyword evidence="1" id="KW-1133">Transmembrane helix</keyword>
<evidence type="ECO:0000313" key="2">
    <source>
        <dbReference type="EMBL" id="MPM11211.1"/>
    </source>
</evidence>
<gene>
    <name evidence="2" type="ORF">SDC9_57550</name>
</gene>
<accession>A0A644X5X1</accession>
<reference evidence="2" key="1">
    <citation type="submission" date="2019-08" db="EMBL/GenBank/DDBJ databases">
        <authorList>
            <person name="Kucharzyk K."/>
            <person name="Murdoch R.W."/>
            <person name="Higgins S."/>
            <person name="Loffler F."/>
        </authorList>
    </citation>
    <scope>NUCLEOTIDE SEQUENCE</scope>
</reference>
<protein>
    <submittedName>
        <fullName evidence="2">Uncharacterized protein</fullName>
    </submittedName>
</protein>
<organism evidence="2">
    <name type="scientific">bioreactor metagenome</name>
    <dbReference type="NCBI Taxonomy" id="1076179"/>
    <lineage>
        <taxon>unclassified sequences</taxon>
        <taxon>metagenomes</taxon>
        <taxon>ecological metagenomes</taxon>
    </lineage>
</organism>
<dbReference type="EMBL" id="VSSQ01001798">
    <property type="protein sequence ID" value="MPM11211.1"/>
    <property type="molecule type" value="Genomic_DNA"/>
</dbReference>
<evidence type="ECO:0000256" key="1">
    <source>
        <dbReference type="SAM" id="Phobius"/>
    </source>
</evidence>
<keyword evidence="1" id="KW-0472">Membrane</keyword>
<name>A0A644X5X1_9ZZZZ</name>
<feature type="transmembrane region" description="Helical" evidence="1">
    <location>
        <begin position="12"/>
        <end position="33"/>
    </location>
</feature>
<comment type="caution">
    <text evidence="2">The sequence shown here is derived from an EMBL/GenBank/DDBJ whole genome shotgun (WGS) entry which is preliminary data.</text>
</comment>